<name>C9DG53_BPW14</name>
<dbReference type="SUPFAM" id="SSF69349">
    <property type="entry name" value="Phage fibre proteins"/>
    <property type="match status" value="1"/>
</dbReference>
<feature type="region of interest" description="Disordered" evidence="1">
    <location>
        <begin position="1"/>
        <end position="20"/>
    </location>
</feature>
<keyword evidence="3" id="KW-1185">Reference proteome</keyword>
<dbReference type="KEGG" id="vg:8684030"/>
<dbReference type="PANTHER" id="PTHR34408:SF1">
    <property type="entry name" value="GLYCOSYL HYDROLASE FAMILY 19 DOMAIN-CONTAINING PROTEIN HI_1415"/>
    <property type="match status" value="1"/>
</dbReference>
<dbReference type="CAZy" id="GH19">
    <property type="family name" value="Glycoside Hydrolase Family 19"/>
</dbReference>
<gene>
    <name evidence="2" type="primary">82</name>
</gene>
<evidence type="ECO:0000313" key="2">
    <source>
        <dbReference type="EMBL" id="ACV50104.1"/>
    </source>
</evidence>
<dbReference type="RefSeq" id="YP_003358936.1">
    <property type="nucleotide sequence ID" value="NC_013697.1"/>
</dbReference>
<dbReference type="EMBL" id="GQ357915">
    <property type="protein sequence ID" value="ACV50104.1"/>
    <property type="molecule type" value="Genomic_DNA"/>
</dbReference>
<accession>C9DG53</accession>
<organism evidence="2 3">
    <name type="scientific">Delftia phage PhiW-14</name>
    <name type="common">Deftia acidovorans bacteriophage phiW-14</name>
    <dbReference type="NCBI Taxonomy" id="665032"/>
    <lineage>
        <taxon>Viruses</taxon>
        <taxon>Duplodnaviria</taxon>
        <taxon>Heunggongvirae</taxon>
        <taxon>Uroviricota</taxon>
        <taxon>Caudoviricetes</taxon>
        <taxon>Ionavirus</taxon>
        <taxon>Ionavirus W14</taxon>
    </lineage>
</organism>
<dbReference type="Gene3D" id="1.10.530.10">
    <property type="match status" value="1"/>
</dbReference>
<proteinExistence type="predicted"/>
<dbReference type="GeneID" id="8684030"/>
<protein>
    <submittedName>
        <fullName evidence="2">Gp5 baseplate hub subunit and tail lysozyme</fullName>
    </submittedName>
</protein>
<dbReference type="InterPro" id="IPR023346">
    <property type="entry name" value="Lysozyme-like_dom_sf"/>
</dbReference>
<reference evidence="3" key="1">
    <citation type="submission" date="2009-07" db="EMBL/GenBank/DDBJ databases">
        <authorList>
            <person name="Kropinski A.M."/>
            <person name="Villegas A."/>
            <person name="Lingohr E.J."/>
        </authorList>
    </citation>
    <scope>NUCLEOTIDE SEQUENCE [LARGE SCALE GENOMIC DNA]</scope>
</reference>
<evidence type="ECO:0000256" key="1">
    <source>
        <dbReference type="SAM" id="MobiDB-lite"/>
    </source>
</evidence>
<dbReference type="Gene3D" id="3.10.450.190">
    <property type="match status" value="1"/>
</dbReference>
<dbReference type="Proteomes" id="UP000008986">
    <property type="component" value="Segment"/>
</dbReference>
<feature type="compositionally biased region" description="Basic and acidic residues" evidence="1">
    <location>
        <begin position="11"/>
        <end position="20"/>
    </location>
</feature>
<organismHost>
    <name type="scientific">Delftia acidovorans</name>
    <name type="common">Pseudomonas acidovorans</name>
    <name type="synonym">Comamonas acidovorans</name>
    <dbReference type="NCBI Taxonomy" id="80866"/>
</organismHost>
<sequence>MADYNTLPDSKSQEPNKIKNDPVDLTQAQFSQIFGGNGTAEWFSVMKKHTKEKGIDTVFRLSAFFAQISVETGKLGRLEENLNYSAGRLVQVFPKYFQSKERANEYAGQPKKIASRVYANRMNNGDEASGDGWTYRGRGCIQLTGKYNYEACTRGGVSCMGANADYLLTKEGATRSAVWFWSSKNLNATADRGDFATVSRVINGGTNGWTERNNEYARILKILANLSPLAEVQTDPGGEGNNIVDPVIPIDDRTPNKTPVNDVKVIVEPILNGKSVYPWNKCFESRSGHIVELDDTPDRERMHWYHRTGTYTEFQPNGDRVEKTVLTRFVFSDSTQEAVKGSYSASYGSWYTNTEGSQTHNAALVTFTTQGGFNVTAPVAKFSDIIDGQMLVVDHIKVRRGSKFGNVCDLKARQAEYSERAGILTGANPGPIPGSYTGPNWVNRGYGEHTINGLPAHEPTDIAEGSWGVQLVDANRGLLSHSHVGFEDQTAGDAIYRVDGDITQTNGGHRTEATEGKRHIASGEALKLGSNTVVILEAPAGVLVDVVRHKPIDELPDVELFEDGDIITVNLNRKLRHFVNNAGTWEES</sequence>
<dbReference type="InterPro" id="IPR052354">
    <property type="entry name" value="Cell_Wall_Dynamics_Protein"/>
</dbReference>
<dbReference type="OrthoDB" id="13971at10239"/>
<dbReference type="SUPFAM" id="SSF53955">
    <property type="entry name" value="Lysozyme-like"/>
    <property type="match status" value="1"/>
</dbReference>
<dbReference type="PANTHER" id="PTHR34408">
    <property type="entry name" value="FAMILY PROTEIN, PUTATIVE-RELATED"/>
    <property type="match status" value="1"/>
</dbReference>
<evidence type="ECO:0000313" key="3">
    <source>
        <dbReference type="Proteomes" id="UP000008986"/>
    </source>
</evidence>